<evidence type="ECO:0000256" key="4">
    <source>
        <dbReference type="ARBA" id="ARBA00023235"/>
    </source>
</evidence>
<comment type="catalytic activity">
    <reaction evidence="1">
        <text>chorismate = isochorismate</text>
        <dbReference type="Rhea" id="RHEA:18985"/>
        <dbReference type="ChEBI" id="CHEBI:29748"/>
        <dbReference type="ChEBI" id="CHEBI:29780"/>
        <dbReference type="EC" id="5.4.4.2"/>
    </reaction>
</comment>
<name>A0ABU2HPI3_9RHOB</name>
<dbReference type="EMBL" id="JAVQLW010000001">
    <property type="protein sequence ID" value="MDS9466956.1"/>
    <property type="molecule type" value="Genomic_DNA"/>
</dbReference>
<organism evidence="7 8">
    <name type="scientific">Paracoccus aurantius</name>
    <dbReference type="NCBI Taxonomy" id="3073814"/>
    <lineage>
        <taxon>Bacteria</taxon>
        <taxon>Pseudomonadati</taxon>
        <taxon>Pseudomonadota</taxon>
        <taxon>Alphaproteobacteria</taxon>
        <taxon>Rhodobacterales</taxon>
        <taxon>Paracoccaceae</taxon>
        <taxon>Paracoccus</taxon>
    </lineage>
</organism>
<dbReference type="InterPro" id="IPR005801">
    <property type="entry name" value="ADC_synthase"/>
</dbReference>
<dbReference type="Proteomes" id="UP001269144">
    <property type="component" value="Unassembled WGS sequence"/>
</dbReference>
<protein>
    <recommendedName>
        <fullName evidence="3">isochorismate synthase</fullName>
        <ecNumber evidence="3">5.4.4.2</ecNumber>
    </recommendedName>
    <alternativeName>
        <fullName evidence="5">Isochorismate mutase</fullName>
    </alternativeName>
</protein>
<evidence type="ECO:0000256" key="3">
    <source>
        <dbReference type="ARBA" id="ARBA00012824"/>
    </source>
</evidence>
<dbReference type="Pfam" id="PF00425">
    <property type="entry name" value="Chorismate_bind"/>
    <property type="match status" value="1"/>
</dbReference>
<dbReference type="InterPro" id="IPR004561">
    <property type="entry name" value="IsoChor_synthase"/>
</dbReference>
<keyword evidence="4 7" id="KW-0413">Isomerase</keyword>
<accession>A0ABU2HPI3</accession>
<evidence type="ECO:0000256" key="2">
    <source>
        <dbReference type="ARBA" id="ARBA00005297"/>
    </source>
</evidence>
<comment type="similarity">
    <text evidence="2">Belongs to the isochorismate synthase family.</text>
</comment>
<evidence type="ECO:0000313" key="8">
    <source>
        <dbReference type="Proteomes" id="UP001269144"/>
    </source>
</evidence>
<dbReference type="Gene3D" id="3.60.120.10">
    <property type="entry name" value="Anthranilate synthase"/>
    <property type="match status" value="1"/>
</dbReference>
<comment type="caution">
    <text evidence="7">The sequence shown here is derived from an EMBL/GenBank/DDBJ whole genome shotgun (WGS) entry which is preliminary data.</text>
</comment>
<dbReference type="PANTHER" id="PTHR42839">
    <property type="entry name" value="ISOCHORISMATE SYNTHASE ENTC"/>
    <property type="match status" value="1"/>
</dbReference>
<evidence type="ECO:0000259" key="6">
    <source>
        <dbReference type="Pfam" id="PF00425"/>
    </source>
</evidence>
<evidence type="ECO:0000256" key="5">
    <source>
        <dbReference type="ARBA" id="ARBA00041564"/>
    </source>
</evidence>
<gene>
    <name evidence="7" type="ORF">RGQ15_05115</name>
</gene>
<dbReference type="EC" id="5.4.4.2" evidence="3"/>
<dbReference type="RefSeq" id="WP_311159148.1">
    <property type="nucleotide sequence ID" value="NZ_JAVQLW010000001.1"/>
</dbReference>
<evidence type="ECO:0000313" key="7">
    <source>
        <dbReference type="EMBL" id="MDS9466956.1"/>
    </source>
</evidence>
<dbReference type="NCBIfam" id="TIGR00543">
    <property type="entry name" value="isochor_syn"/>
    <property type="match status" value="1"/>
</dbReference>
<sequence length="398" mass="41589">MNNLFAKASEAVPKISAQSIRFSFKGATGHIVGNGVADPLPRGRSDTLIERIERACANTSPDTLIGGALPFDPAEADCLWCAEPARPAACDRAEAIATQGYSIAAEPSAEDFSASVAVALERMRRDNGWPGGLEKVVLARSLLVQAASEIPLDALMARLGVDPAVTAFRVALPCPEGRERVLCGATPELLASKNDATVISHPLAGSARRATDRTKDRAAGNLLLRSDKDRREHALVVEAIMDRLAPLCTQLSAPEGMTLSATQSMWHLGTRIEGKLSDPTIPSVVIASLLHPTPAVCGTPVPLAREVIRAIEQVPRGLYAGAVGWSDAKGDGAWYVAIRCAEISGSTARLFAGAGIVPGSDPRSETIETGAKFGALLAALGLPADAALEGLVQKNGET</sequence>
<feature type="domain" description="Chorismate-utilising enzyme C-terminal" evidence="6">
    <location>
        <begin position="109"/>
        <end position="372"/>
    </location>
</feature>
<dbReference type="PANTHER" id="PTHR42839:SF2">
    <property type="entry name" value="ISOCHORISMATE SYNTHASE ENTC"/>
    <property type="match status" value="1"/>
</dbReference>
<proteinExistence type="inferred from homology"/>
<reference evidence="8" key="1">
    <citation type="submission" date="2023-07" db="EMBL/GenBank/DDBJ databases">
        <title>Paracoccus sp. MBLB3053 whole genome sequence.</title>
        <authorList>
            <person name="Hwang C.Y."/>
            <person name="Cho E.-S."/>
            <person name="Seo M.-J."/>
        </authorList>
    </citation>
    <scope>NUCLEOTIDE SEQUENCE [LARGE SCALE GENOMIC DNA]</scope>
    <source>
        <strain evidence="8">MBLB3053</strain>
    </source>
</reference>
<evidence type="ECO:0000256" key="1">
    <source>
        <dbReference type="ARBA" id="ARBA00000799"/>
    </source>
</evidence>
<dbReference type="GO" id="GO:0008909">
    <property type="term" value="F:isochorismate synthase activity"/>
    <property type="evidence" value="ECO:0007669"/>
    <property type="project" value="UniProtKB-EC"/>
</dbReference>
<dbReference type="SUPFAM" id="SSF56322">
    <property type="entry name" value="ADC synthase"/>
    <property type="match status" value="1"/>
</dbReference>
<keyword evidence="8" id="KW-1185">Reference proteome</keyword>
<dbReference type="InterPro" id="IPR015890">
    <property type="entry name" value="Chorismate_C"/>
</dbReference>